<keyword evidence="6 10" id="KW-0256">Endoplasmic reticulum</keyword>
<evidence type="ECO:0000256" key="5">
    <source>
        <dbReference type="ARBA" id="ARBA00022692"/>
    </source>
</evidence>
<dbReference type="EC" id="2.4.1.-" evidence="10"/>
<accession>A0AAF0JAE1</accession>
<dbReference type="EMBL" id="CP119959">
    <property type="protein sequence ID" value="WFD38684.1"/>
    <property type="molecule type" value="Genomic_DNA"/>
</dbReference>
<evidence type="ECO:0000256" key="1">
    <source>
        <dbReference type="ARBA" id="ARBA00004477"/>
    </source>
</evidence>
<feature type="transmembrane region" description="Helical" evidence="10">
    <location>
        <begin position="171"/>
        <end position="192"/>
    </location>
</feature>
<dbReference type="AlphaFoldDB" id="A0AAF0JAE1"/>
<keyword evidence="4" id="KW-0808">Transferase</keyword>
<dbReference type="GO" id="GO:0000026">
    <property type="term" value="F:alpha-1,2-mannosyltransferase activity"/>
    <property type="evidence" value="ECO:0007669"/>
    <property type="project" value="TreeGrafter"/>
</dbReference>
<keyword evidence="5 10" id="KW-0812">Transmembrane</keyword>
<feature type="signal peptide" evidence="11">
    <location>
        <begin position="1"/>
        <end position="18"/>
    </location>
</feature>
<evidence type="ECO:0000256" key="8">
    <source>
        <dbReference type="ARBA" id="ARBA00023136"/>
    </source>
</evidence>
<evidence type="ECO:0000256" key="11">
    <source>
        <dbReference type="SAM" id="SignalP"/>
    </source>
</evidence>
<proteinExistence type="inferred from homology"/>
<evidence type="ECO:0000256" key="10">
    <source>
        <dbReference type="RuleBase" id="RU363075"/>
    </source>
</evidence>
<reference evidence="12" key="1">
    <citation type="submission" date="2023-03" db="EMBL/GenBank/DDBJ databases">
        <title>Mating type loci evolution in Malassezia.</title>
        <authorList>
            <person name="Coelho M.A."/>
        </authorList>
    </citation>
    <scope>NUCLEOTIDE SEQUENCE</scope>
    <source>
        <strain evidence="12">CBS 9431</strain>
    </source>
</reference>
<feature type="transmembrane region" description="Helical" evidence="10">
    <location>
        <begin position="143"/>
        <end position="165"/>
    </location>
</feature>
<gene>
    <name evidence="12" type="primary">GPI10</name>
    <name evidence="12" type="ORF">MJAP1_001646</name>
</gene>
<evidence type="ECO:0000256" key="7">
    <source>
        <dbReference type="ARBA" id="ARBA00022989"/>
    </source>
</evidence>
<dbReference type="PANTHER" id="PTHR22760:SF4">
    <property type="entry name" value="GPI MANNOSYLTRANSFERASE 3"/>
    <property type="match status" value="1"/>
</dbReference>
<feature type="transmembrane region" description="Helical" evidence="10">
    <location>
        <begin position="212"/>
        <end position="235"/>
    </location>
</feature>
<evidence type="ECO:0000256" key="4">
    <source>
        <dbReference type="ARBA" id="ARBA00022679"/>
    </source>
</evidence>
<comment type="similarity">
    <text evidence="2">Belongs to the glycosyltransferase 22 family. PIGB subfamily.</text>
</comment>
<organism evidence="12 13">
    <name type="scientific">Malassezia japonica</name>
    <dbReference type="NCBI Taxonomy" id="223818"/>
    <lineage>
        <taxon>Eukaryota</taxon>
        <taxon>Fungi</taxon>
        <taxon>Dikarya</taxon>
        <taxon>Basidiomycota</taxon>
        <taxon>Ustilaginomycotina</taxon>
        <taxon>Malasseziomycetes</taxon>
        <taxon>Malasseziales</taxon>
        <taxon>Malasseziaceae</taxon>
        <taxon>Malassezia</taxon>
    </lineage>
</organism>
<dbReference type="InterPro" id="IPR005599">
    <property type="entry name" value="GPI_mannosylTrfase"/>
</dbReference>
<feature type="transmembrane region" description="Helical" evidence="10">
    <location>
        <begin position="294"/>
        <end position="315"/>
    </location>
</feature>
<keyword evidence="11" id="KW-0732">Signal</keyword>
<dbReference type="GO" id="GO:0006506">
    <property type="term" value="P:GPI anchor biosynthetic process"/>
    <property type="evidence" value="ECO:0007669"/>
    <property type="project" value="TreeGrafter"/>
</dbReference>
<dbReference type="PANTHER" id="PTHR22760">
    <property type="entry name" value="GLYCOSYLTRANSFERASE"/>
    <property type="match status" value="1"/>
</dbReference>
<keyword evidence="13" id="KW-1185">Reference proteome</keyword>
<evidence type="ECO:0000313" key="12">
    <source>
        <dbReference type="EMBL" id="WFD38684.1"/>
    </source>
</evidence>
<keyword evidence="7 10" id="KW-1133">Transmembrane helix</keyword>
<dbReference type="Proteomes" id="UP001217754">
    <property type="component" value="Chromosome 2"/>
</dbReference>
<feature type="transmembrane region" description="Helical" evidence="10">
    <location>
        <begin position="114"/>
        <end position="131"/>
    </location>
</feature>
<dbReference type="RefSeq" id="XP_060121581.1">
    <property type="nucleotide sequence ID" value="XM_060265598.1"/>
</dbReference>
<dbReference type="GeneID" id="85225295"/>
<protein>
    <recommendedName>
        <fullName evidence="10">Mannosyltransferase</fullName>
        <ecNumber evidence="10">2.4.1.-</ecNumber>
    </recommendedName>
</protein>
<dbReference type="GO" id="GO:0005789">
    <property type="term" value="C:endoplasmic reticulum membrane"/>
    <property type="evidence" value="ECO:0007669"/>
    <property type="project" value="UniProtKB-SubCell"/>
</dbReference>
<evidence type="ECO:0000256" key="6">
    <source>
        <dbReference type="ARBA" id="ARBA00022824"/>
    </source>
</evidence>
<keyword evidence="8 10" id="KW-0472">Membrane</keyword>
<dbReference type="Pfam" id="PF03901">
    <property type="entry name" value="Glyco_transf_22"/>
    <property type="match status" value="1"/>
</dbReference>
<feature type="transmembrane region" description="Helical" evidence="10">
    <location>
        <begin position="327"/>
        <end position="348"/>
    </location>
</feature>
<sequence>MLSWGVALGAAHALGALATSRTFFQPDEYWQTLEIAHRIVFGYGYQTWEWRGEAPIRSVVHPALFVPLYAVLKETGLDSSAYLMSTAPALWQAAITTAGDVAFFRLARRLGGEGLAYAWAIVHLLSMYGTYTYTRPFSNSTEAALCSIALLYWPLTPAAAAHGSLLVFDVGVFAAFAAVLLRPTSLLLWAFLGGKALRDAAQWGGPKRTAALVAHAACVGSLVLCAGIALDSWYYGERVVTVWNFFYENVVQSLSVFYGAHPWHWYLSQGLPLILTVAMPWAQKGWSNALYQPSSSAMATLGGLCAWTVGAYSLLSHKEARFLQPLLPIFHLFAASAIAPPSGGWGTAWRAFPRALRFLLLAQVPVTLYLAAFHAKGQIEVVQYVHAIATHRTTFGFLMPCHSTPWQSHMHARVLEMTDMDSELMSGDVGRAWFLACPPPRNKDPATYWDQSDFFFADPVRYLRDRFPARVDTQFPPMRQYHFHKPRPTNATDAVSQHVQSDLGWRHTWPSHLVLYTSLLDMRESDGGDTVGAFLRRRGYVETRRIWNALSHPDWNRRGDIVVLQFEDERTRFFKNHTVVPGI</sequence>
<keyword evidence="3 10" id="KW-0328">Glycosyltransferase</keyword>
<evidence type="ECO:0000256" key="9">
    <source>
        <dbReference type="ARBA" id="ARBA00024708"/>
    </source>
</evidence>
<comment type="subcellular location">
    <subcellularLocation>
        <location evidence="1 10">Endoplasmic reticulum membrane</location>
        <topology evidence="1 10">Multi-pass membrane protein</topology>
    </subcellularLocation>
</comment>
<name>A0AAF0JAE1_9BASI</name>
<evidence type="ECO:0000313" key="13">
    <source>
        <dbReference type="Proteomes" id="UP001217754"/>
    </source>
</evidence>
<comment type="function">
    <text evidence="9">Mannosyltransferase involved in glycosylphosphatidylinositol-anchor biosynthesis. Transfers the third mannose to Man2-GlcN-acyl-PI during GPI precursor assembly.</text>
</comment>
<evidence type="ECO:0000256" key="2">
    <source>
        <dbReference type="ARBA" id="ARBA00006065"/>
    </source>
</evidence>
<feature type="chain" id="PRO_5042103711" description="Mannosyltransferase" evidence="11">
    <location>
        <begin position="19"/>
        <end position="583"/>
    </location>
</feature>
<evidence type="ECO:0000256" key="3">
    <source>
        <dbReference type="ARBA" id="ARBA00022676"/>
    </source>
</evidence>